<accession>A0AAV1ZB09</accession>
<dbReference type="InterPro" id="IPR002557">
    <property type="entry name" value="Chitin-bd_dom"/>
</dbReference>
<feature type="signal peptide" evidence="2">
    <location>
        <begin position="1"/>
        <end position="27"/>
    </location>
</feature>
<sequence length="488" mass="55830">MLWWLFLLLRGDEFLALLAALVLSMRGSPDDSPTDPIDSTFIKNADFMFPENFLSRYPHEADPFRLKIFSYLIFNLLVKGYGSVDPPRFWSNYNRDDFYRVAIDAVFYEYLTNFTDREAKDIVFNPLEENGSNLAKPASKEEIAVDRIGQYLDLLSENKSQSERIEGAYDILTEANESPAFSKYQSAGCDAYQRIKTSGIAGIDYPNFCDIPKTSFSCEGKRIPGIYADYETGCQVFHVCWPRRQDSFLCPIGMIFNQSFFTCDLWHDTGCFSSPLLHHGQFLMDDISEESDVPVWDGSCGNLLNKPLQALAKFLPAKCEAKDALGRKLEPRDENAELKENLEETNNMLQEMLQVLTELRSAWHDHMERGGLAGMYKLAKHLKSIQNLSTETVEETEFARKLGDTYFKPQKDPEQVKYTEKLPFQIKPDLSVTSDSFEEHLKSSKKQDVPEIVMRSLRLGGTILNEGVIPLAKQVMIDSYRKLESKKR</sequence>
<dbReference type="Proteomes" id="UP001497382">
    <property type="component" value="Unassembled WGS sequence"/>
</dbReference>
<keyword evidence="5" id="KW-1185">Reference proteome</keyword>
<dbReference type="PROSITE" id="PS50940">
    <property type="entry name" value="CHIT_BIND_II"/>
    <property type="match status" value="1"/>
</dbReference>
<dbReference type="InterPro" id="IPR052976">
    <property type="entry name" value="Scoloptoxin-like"/>
</dbReference>
<organism evidence="4 5">
    <name type="scientific">Larinioides sclopetarius</name>
    <dbReference type="NCBI Taxonomy" id="280406"/>
    <lineage>
        <taxon>Eukaryota</taxon>
        <taxon>Metazoa</taxon>
        <taxon>Ecdysozoa</taxon>
        <taxon>Arthropoda</taxon>
        <taxon>Chelicerata</taxon>
        <taxon>Arachnida</taxon>
        <taxon>Araneae</taxon>
        <taxon>Araneomorphae</taxon>
        <taxon>Entelegynae</taxon>
        <taxon>Araneoidea</taxon>
        <taxon>Araneidae</taxon>
        <taxon>Larinioides</taxon>
    </lineage>
</organism>
<keyword evidence="2" id="KW-0732">Signal</keyword>
<evidence type="ECO:0000313" key="5">
    <source>
        <dbReference type="Proteomes" id="UP001497382"/>
    </source>
</evidence>
<reference evidence="4 5" key="1">
    <citation type="submission" date="2024-04" db="EMBL/GenBank/DDBJ databases">
        <authorList>
            <person name="Rising A."/>
            <person name="Reimegard J."/>
            <person name="Sonavane S."/>
            <person name="Akerstrom W."/>
            <person name="Nylinder S."/>
            <person name="Hedman E."/>
            <person name="Kallberg Y."/>
        </authorList>
    </citation>
    <scope>NUCLEOTIDE SEQUENCE [LARGE SCALE GENOMIC DNA]</scope>
</reference>
<feature type="chain" id="PRO_5043740857" description="Chitin-binding type-2 domain-containing protein" evidence="2">
    <location>
        <begin position="28"/>
        <end position="488"/>
    </location>
</feature>
<dbReference type="PANTHER" id="PTHR22933">
    <property type="entry name" value="FI18007P1-RELATED"/>
    <property type="match status" value="1"/>
</dbReference>
<proteinExistence type="predicted"/>
<evidence type="ECO:0000256" key="1">
    <source>
        <dbReference type="SAM" id="Coils"/>
    </source>
</evidence>
<protein>
    <recommendedName>
        <fullName evidence="3">Chitin-binding type-2 domain-containing protein</fullName>
    </recommendedName>
</protein>
<dbReference type="AlphaFoldDB" id="A0AAV1ZB09"/>
<evidence type="ECO:0000313" key="4">
    <source>
        <dbReference type="EMBL" id="CAL1267546.1"/>
    </source>
</evidence>
<dbReference type="PANTHER" id="PTHR22933:SF43">
    <property type="entry name" value="LP10131P"/>
    <property type="match status" value="1"/>
</dbReference>
<comment type="caution">
    <text evidence="4">The sequence shown here is derived from an EMBL/GenBank/DDBJ whole genome shotgun (WGS) entry which is preliminary data.</text>
</comment>
<evidence type="ECO:0000256" key="2">
    <source>
        <dbReference type="SAM" id="SignalP"/>
    </source>
</evidence>
<keyword evidence="1" id="KW-0175">Coiled coil</keyword>
<evidence type="ECO:0000259" key="3">
    <source>
        <dbReference type="PROSITE" id="PS50940"/>
    </source>
</evidence>
<dbReference type="Pfam" id="PF01607">
    <property type="entry name" value="CBM_14"/>
    <property type="match status" value="1"/>
</dbReference>
<dbReference type="InterPro" id="IPR036508">
    <property type="entry name" value="Chitin-bd_dom_sf"/>
</dbReference>
<dbReference type="SUPFAM" id="SSF57625">
    <property type="entry name" value="Invertebrate chitin-binding proteins"/>
    <property type="match status" value="1"/>
</dbReference>
<dbReference type="GO" id="GO:0005576">
    <property type="term" value="C:extracellular region"/>
    <property type="evidence" value="ECO:0007669"/>
    <property type="project" value="InterPro"/>
</dbReference>
<gene>
    <name evidence="4" type="ORF">LARSCL_LOCUS3737</name>
</gene>
<feature type="coiled-coil region" evidence="1">
    <location>
        <begin position="332"/>
        <end position="362"/>
    </location>
</feature>
<name>A0AAV1ZB09_9ARAC</name>
<dbReference type="SMART" id="SM00494">
    <property type="entry name" value="ChtBD2"/>
    <property type="match status" value="1"/>
</dbReference>
<dbReference type="GO" id="GO:0008061">
    <property type="term" value="F:chitin binding"/>
    <property type="evidence" value="ECO:0007669"/>
    <property type="project" value="InterPro"/>
</dbReference>
<dbReference type="EMBL" id="CAXIEN010000029">
    <property type="protein sequence ID" value="CAL1267546.1"/>
    <property type="molecule type" value="Genomic_DNA"/>
</dbReference>
<feature type="domain" description="Chitin-binding type-2" evidence="3">
    <location>
        <begin position="215"/>
        <end position="273"/>
    </location>
</feature>